<keyword evidence="1" id="KW-0812">Transmembrane</keyword>
<protein>
    <submittedName>
        <fullName evidence="2">Acyl carrier protein</fullName>
    </submittedName>
</protein>
<accession>A0A5B1CD61</accession>
<feature type="transmembrane region" description="Helical" evidence="1">
    <location>
        <begin position="133"/>
        <end position="153"/>
    </location>
</feature>
<feature type="transmembrane region" description="Helical" evidence="1">
    <location>
        <begin position="159"/>
        <end position="180"/>
    </location>
</feature>
<sequence length="250" mass="27857">MEHQPSRPGDGGRYPTEIENLMELDTVEFVMTVEERFATSIPDADAERIQTVGDLCDCLAKRVRLFRDSSCPTATSFYRLRRILNQYQSSDETLRPSDSVAHVLPPERRASAWSEIRDEFGTAPPSLRWHPMLTGAFCVFVLLVTAVHVVLFVSFVESLASVLAIGFSASFSCLAGYAIAARCARVIPQSVSTIGELAQAMASQARIHVTETIDDIDDWIYKELVDCVCLCSDAKPDLVSRDTHFVRDLY</sequence>
<keyword evidence="1" id="KW-0472">Membrane</keyword>
<dbReference type="Gene3D" id="1.10.1200.10">
    <property type="entry name" value="ACP-like"/>
    <property type="match status" value="1"/>
</dbReference>
<dbReference type="RefSeq" id="WP_068267554.1">
    <property type="nucleotide sequence ID" value="NZ_LWSK01000220.1"/>
</dbReference>
<gene>
    <name evidence="2" type="primary">acpP_1</name>
    <name evidence="2" type="ORF">LF1_00370</name>
</gene>
<evidence type="ECO:0000256" key="1">
    <source>
        <dbReference type="SAM" id="Phobius"/>
    </source>
</evidence>
<keyword evidence="1" id="KW-1133">Transmembrane helix</keyword>
<organism evidence="2 3">
    <name type="scientific">Rubripirellula obstinata</name>
    <dbReference type="NCBI Taxonomy" id="406547"/>
    <lineage>
        <taxon>Bacteria</taxon>
        <taxon>Pseudomonadati</taxon>
        <taxon>Planctomycetota</taxon>
        <taxon>Planctomycetia</taxon>
        <taxon>Pirellulales</taxon>
        <taxon>Pirellulaceae</taxon>
        <taxon>Rubripirellula</taxon>
    </lineage>
</organism>
<reference evidence="2 3" key="1">
    <citation type="submission" date="2019-08" db="EMBL/GenBank/DDBJ databases">
        <title>Deep-cultivation of Planctomycetes and their phenomic and genomic characterization uncovers novel biology.</title>
        <authorList>
            <person name="Wiegand S."/>
            <person name="Jogler M."/>
            <person name="Boedeker C."/>
            <person name="Pinto D."/>
            <person name="Vollmers J."/>
            <person name="Rivas-Marin E."/>
            <person name="Kohn T."/>
            <person name="Peeters S.H."/>
            <person name="Heuer A."/>
            <person name="Rast P."/>
            <person name="Oberbeckmann S."/>
            <person name="Bunk B."/>
            <person name="Jeske O."/>
            <person name="Meyerdierks A."/>
            <person name="Storesund J.E."/>
            <person name="Kallscheuer N."/>
            <person name="Luecker S."/>
            <person name="Lage O.M."/>
            <person name="Pohl T."/>
            <person name="Merkel B.J."/>
            <person name="Hornburger P."/>
            <person name="Mueller R.-W."/>
            <person name="Bruemmer F."/>
            <person name="Labrenz M."/>
            <person name="Spormann A.M."/>
            <person name="Op Den Camp H."/>
            <person name="Overmann J."/>
            <person name="Amann R."/>
            <person name="Jetten M.S.M."/>
            <person name="Mascher T."/>
            <person name="Medema M.H."/>
            <person name="Devos D.P."/>
            <person name="Kaster A.-K."/>
            <person name="Ovreas L."/>
            <person name="Rohde M."/>
            <person name="Galperin M.Y."/>
            <person name="Jogler C."/>
        </authorList>
    </citation>
    <scope>NUCLEOTIDE SEQUENCE [LARGE SCALE GENOMIC DNA]</scope>
    <source>
        <strain evidence="2 3">LF1</strain>
    </source>
</reference>
<dbReference type="OrthoDB" id="9804551at2"/>
<name>A0A5B1CD61_9BACT</name>
<dbReference type="InterPro" id="IPR036736">
    <property type="entry name" value="ACP-like_sf"/>
</dbReference>
<evidence type="ECO:0000313" key="3">
    <source>
        <dbReference type="Proteomes" id="UP000322699"/>
    </source>
</evidence>
<dbReference type="EMBL" id="VRLW01000001">
    <property type="protein sequence ID" value="KAA1257550.1"/>
    <property type="molecule type" value="Genomic_DNA"/>
</dbReference>
<dbReference type="Proteomes" id="UP000322699">
    <property type="component" value="Unassembled WGS sequence"/>
</dbReference>
<proteinExistence type="predicted"/>
<dbReference type="AlphaFoldDB" id="A0A5B1CD61"/>
<dbReference type="SUPFAM" id="SSF47336">
    <property type="entry name" value="ACP-like"/>
    <property type="match status" value="1"/>
</dbReference>
<evidence type="ECO:0000313" key="2">
    <source>
        <dbReference type="EMBL" id="KAA1257550.1"/>
    </source>
</evidence>
<keyword evidence="3" id="KW-1185">Reference proteome</keyword>
<comment type="caution">
    <text evidence="2">The sequence shown here is derived from an EMBL/GenBank/DDBJ whole genome shotgun (WGS) entry which is preliminary data.</text>
</comment>